<protein>
    <submittedName>
        <fullName evidence="1">Uncharacterized protein</fullName>
    </submittedName>
</protein>
<dbReference type="AlphaFoldDB" id="F0RYH0"/>
<dbReference type="STRING" id="158189.SpiBuddy_0914"/>
<dbReference type="HOGENOM" id="CLU_930463_0_0_12"/>
<gene>
    <name evidence="1" type="ordered locus">SpiBuddy_0914</name>
</gene>
<dbReference type="Pfam" id="PF20380">
    <property type="entry name" value="DUF6675"/>
    <property type="match status" value="1"/>
</dbReference>
<sequence>MKMHIDVENLMNKRFLVVLFFCLLSLAGLFASSVEVREALPLLSEAEYQALDAGEMVYGRTLDGGKIAQFFVQGTEASKRAELAQQEESGFSIGAVSYIPYGPKLKAMDPSERQLAVFNAIRAISTQEGLTYISWRAGNKEKVLIEKSSYMEDSKNLNKLVTDPVATVFPFTEQSYVYQRDSSFGGNRYLHTYTNTDKEIFVEISNISSLKVLGLFTAVKAGQLSINMGTYQLDEGLLLVALTSVRDRKPEVSVLGLTVDLPSAFRRRIVALQNWFISQLNTLEIE</sequence>
<evidence type="ECO:0000313" key="1">
    <source>
        <dbReference type="EMBL" id="ADY12741.1"/>
    </source>
</evidence>
<keyword evidence="2" id="KW-1185">Reference proteome</keyword>
<dbReference type="Proteomes" id="UP000008466">
    <property type="component" value="Chromosome"/>
</dbReference>
<evidence type="ECO:0000313" key="2">
    <source>
        <dbReference type="Proteomes" id="UP000008466"/>
    </source>
</evidence>
<dbReference type="EMBL" id="CP002541">
    <property type="protein sequence ID" value="ADY12741.1"/>
    <property type="molecule type" value="Genomic_DNA"/>
</dbReference>
<accession>F0RYH0</accession>
<name>F0RYH0_SPHGB</name>
<organism evidence="1 2">
    <name type="scientific">Sphaerochaeta globosa (strain ATCC BAA-1886 / DSM 22777 / Buddy)</name>
    <name type="common">Spirochaeta sp. (strain Buddy)</name>
    <dbReference type="NCBI Taxonomy" id="158189"/>
    <lineage>
        <taxon>Bacteria</taxon>
        <taxon>Pseudomonadati</taxon>
        <taxon>Spirochaetota</taxon>
        <taxon>Spirochaetia</taxon>
        <taxon>Spirochaetales</taxon>
        <taxon>Sphaerochaetaceae</taxon>
        <taxon>Sphaerochaeta</taxon>
    </lineage>
</organism>
<reference evidence="2" key="1">
    <citation type="submission" date="2011-02" db="EMBL/GenBank/DDBJ databases">
        <title>Complete sequence of Spirochaeta sp. Buddy.</title>
        <authorList>
            <person name="Lucas S."/>
            <person name="Copeland A."/>
            <person name="Lapidus A."/>
            <person name="Cheng J.-F."/>
            <person name="Goodwin L."/>
            <person name="Pitluck S."/>
            <person name="Zeytun A."/>
            <person name="Detter J.C."/>
            <person name="Han C."/>
            <person name="Tapia R."/>
            <person name="Land M."/>
            <person name="Hauser L."/>
            <person name="Kyrpides N."/>
            <person name="Ivanova N."/>
            <person name="Mikhailova N."/>
            <person name="Pagani I."/>
            <person name="Ritalahti K.M."/>
            <person name="Loeffler F.E."/>
            <person name="Woyke T."/>
        </authorList>
    </citation>
    <scope>NUCLEOTIDE SEQUENCE [LARGE SCALE GENOMIC DNA]</scope>
    <source>
        <strain evidence="2">ATCC BAA-1886 / DSM 22777 / Buddy</strain>
    </source>
</reference>
<dbReference type="eggNOG" id="ENOG50340KN">
    <property type="taxonomic scope" value="Bacteria"/>
</dbReference>
<dbReference type="InterPro" id="IPR046745">
    <property type="entry name" value="DUF6675"/>
</dbReference>
<dbReference type="KEGG" id="sbu:SpiBuddy_0914"/>
<proteinExistence type="predicted"/>